<dbReference type="PANTHER" id="PTHR35011">
    <property type="entry name" value="2,3-DIKETO-L-GULONATE TRAP TRANSPORTER SMALL PERMEASE PROTEIN YIAM"/>
    <property type="match status" value="1"/>
</dbReference>
<accession>A0A3P3XEZ7</accession>
<comment type="similarity">
    <text evidence="8">Belongs to the TRAP transporter small permease family.</text>
</comment>
<comment type="subcellular location">
    <subcellularLocation>
        <location evidence="1">Cell inner membrane</location>
        <topology evidence="1">Multi-pass membrane protein</topology>
    </subcellularLocation>
</comment>
<name>A0A3P3XEZ7_9SPIR</name>
<keyword evidence="3" id="KW-1003">Cell membrane</keyword>
<feature type="transmembrane region" description="Helical" evidence="9">
    <location>
        <begin position="98"/>
        <end position="122"/>
    </location>
</feature>
<dbReference type="Pfam" id="PF04290">
    <property type="entry name" value="DctQ"/>
    <property type="match status" value="1"/>
</dbReference>
<dbReference type="GO" id="GO:0015740">
    <property type="term" value="P:C4-dicarboxylate transport"/>
    <property type="evidence" value="ECO:0007669"/>
    <property type="project" value="TreeGrafter"/>
</dbReference>
<keyword evidence="7 9" id="KW-0472">Membrane</keyword>
<feature type="transmembrane region" description="Helical" evidence="9">
    <location>
        <begin position="63"/>
        <end position="86"/>
    </location>
</feature>
<evidence type="ECO:0000256" key="2">
    <source>
        <dbReference type="ARBA" id="ARBA00022448"/>
    </source>
</evidence>
<evidence type="ECO:0000256" key="7">
    <source>
        <dbReference type="ARBA" id="ARBA00023136"/>
    </source>
</evidence>
<gene>
    <name evidence="11" type="ORF">SPIROBIBN47_100014</name>
</gene>
<dbReference type="EMBL" id="FWDM01000002">
    <property type="protein sequence ID" value="SLM09784.1"/>
    <property type="molecule type" value="Genomic_DNA"/>
</dbReference>
<dbReference type="PANTHER" id="PTHR35011:SF2">
    <property type="entry name" value="2,3-DIKETO-L-GULONATE TRAP TRANSPORTER SMALL PERMEASE PROTEIN YIAM"/>
    <property type="match status" value="1"/>
</dbReference>
<reference evidence="11" key="1">
    <citation type="submission" date="2017-02" db="EMBL/GenBank/DDBJ databases">
        <authorList>
            <person name="Regsiter A."/>
            <person name="William W."/>
        </authorList>
    </citation>
    <scope>NUCLEOTIDE SEQUENCE</scope>
    <source>
        <strain evidence="11">Bib</strain>
    </source>
</reference>
<protein>
    <recommendedName>
        <fullName evidence="10">Tripartite ATP-independent periplasmic transporters DctQ component domain-containing protein</fullName>
    </recommendedName>
</protein>
<keyword evidence="4" id="KW-0997">Cell inner membrane</keyword>
<organism evidence="11">
    <name type="scientific">uncultured spirochete</name>
    <dbReference type="NCBI Taxonomy" id="156406"/>
    <lineage>
        <taxon>Bacteria</taxon>
        <taxon>Pseudomonadati</taxon>
        <taxon>Spirochaetota</taxon>
        <taxon>Spirochaetia</taxon>
        <taxon>Spirochaetales</taxon>
        <taxon>environmental samples</taxon>
    </lineage>
</organism>
<keyword evidence="6 9" id="KW-1133">Transmembrane helix</keyword>
<keyword evidence="2" id="KW-0813">Transport</keyword>
<evidence type="ECO:0000256" key="9">
    <source>
        <dbReference type="SAM" id="Phobius"/>
    </source>
</evidence>
<dbReference type="GO" id="GO:0022857">
    <property type="term" value="F:transmembrane transporter activity"/>
    <property type="evidence" value="ECO:0007669"/>
    <property type="project" value="TreeGrafter"/>
</dbReference>
<evidence type="ECO:0000259" key="10">
    <source>
        <dbReference type="Pfam" id="PF04290"/>
    </source>
</evidence>
<evidence type="ECO:0000256" key="3">
    <source>
        <dbReference type="ARBA" id="ARBA00022475"/>
    </source>
</evidence>
<evidence type="ECO:0000256" key="4">
    <source>
        <dbReference type="ARBA" id="ARBA00022519"/>
    </source>
</evidence>
<dbReference type="AlphaFoldDB" id="A0A3P3XEZ7"/>
<feature type="transmembrane region" description="Helical" evidence="9">
    <location>
        <begin position="21"/>
        <end position="43"/>
    </location>
</feature>
<evidence type="ECO:0000256" key="1">
    <source>
        <dbReference type="ARBA" id="ARBA00004429"/>
    </source>
</evidence>
<feature type="transmembrane region" description="Helical" evidence="9">
    <location>
        <begin position="142"/>
        <end position="163"/>
    </location>
</feature>
<proteinExistence type="inferred from homology"/>
<evidence type="ECO:0000256" key="8">
    <source>
        <dbReference type="ARBA" id="ARBA00038436"/>
    </source>
</evidence>
<dbReference type="GO" id="GO:0005886">
    <property type="term" value="C:plasma membrane"/>
    <property type="evidence" value="ECO:0007669"/>
    <property type="project" value="UniProtKB-SubCell"/>
</dbReference>
<dbReference type="InterPro" id="IPR055348">
    <property type="entry name" value="DctQ"/>
</dbReference>
<evidence type="ECO:0000256" key="6">
    <source>
        <dbReference type="ARBA" id="ARBA00022989"/>
    </source>
</evidence>
<keyword evidence="5 9" id="KW-0812">Transmembrane</keyword>
<feature type="domain" description="Tripartite ATP-independent periplasmic transporters DctQ component" evidence="10">
    <location>
        <begin position="34"/>
        <end position="156"/>
    </location>
</feature>
<sequence>MENEKPVSRSVRRISALIDKIVSFLCAIVFGAMTIDVLLGVFFRYVLNSPLNFTEELARYLMIWGASLAISLGVSAGEHVGLTVILDSMKKPNARKALAMLVNFFVFAFLVFMSVYSAGATIEAKSQMTQALGISMVLPKLAVPLAMILATIQIILVSIMILADPNGRLTTSTTGYIDI</sequence>
<dbReference type="InterPro" id="IPR007387">
    <property type="entry name" value="TRAP_DctQ"/>
</dbReference>
<evidence type="ECO:0000313" key="11">
    <source>
        <dbReference type="EMBL" id="SLM09784.1"/>
    </source>
</evidence>
<evidence type="ECO:0000256" key="5">
    <source>
        <dbReference type="ARBA" id="ARBA00022692"/>
    </source>
</evidence>